<feature type="binding site" evidence="4">
    <location>
        <position position="121"/>
    </location>
    <ligand>
        <name>3'-phosphoadenylyl sulfate</name>
        <dbReference type="ChEBI" id="CHEBI:58339"/>
    </ligand>
</feature>
<dbReference type="GO" id="GO:0008467">
    <property type="term" value="F:[heparan sulfate]-glucosamine 3-sulfotransferase activity"/>
    <property type="evidence" value="ECO:0007669"/>
    <property type="project" value="Ensembl"/>
</dbReference>
<dbReference type="InterPro" id="IPR027417">
    <property type="entry name" value="P-loop_NTPase"/>
</dbReference>
<keyword evidence="1 6" id="KW-0808">Transferase</keyword>
<dbReference type="InterPro" id="IPR037359">
    <property type="entry name" value="NST/OST"/>
</dbReference>
<keyword evidence="2" id="KW-0325">Glycoprotein</keyword>
<protein>
    <recommendedName>
        <fullName evidence="6">Sulfotransferase</fullName>
        <ecNumber evidence="6">2.8.2.-</ecNumber>
    </recommendedName>
</protein>
<evidence type="ECO:0000256" key="6">
    <source>
        <dbReference type="RuleBase" id="RU361155"/>
    </source>
</evidence>
<proteinExistence type="inferred from homology"/>
<feature type="binding site" evidence="4">
    <location>
        <begin position="242"/>
        <end position="246"/>
    </location>
    <ligand>
        <name>3'-phosphoadenylyl sulfate</name>
        <dbReference type="ChEBI" id="CHEBI:58339"/>
    </ligand>
</feature>
<feature type="disulfide bond" evidence="5">
    <location>
        <begin position="225"/>
        <end position="237"/>
    </location>
</feature>
<dbReference type="Gene3D" id="3.40.50.300">
    <property type="entry name" value="P-loop containing nucleotide triphosphate hydrolases"/>
    <property type="match status" value="1"/>
</dbReference>
<keyword evidence="5" id="KW-1015">Disulfide bond</keyword>
<dbReference type="HOGENOM" id="CLU_017703_0_0_1"/>
<evidence type="ECO:0000256" key="3">
    <source>
        <dbReference type="PIRSR" id="PIRSR637359-1"/>
    </source>
</evidence>
<feature type="binding site" evidence="4">
    <location>
        <position position="129"/>
    </location>
    <ligand>
        <name>3'-phosphoadenylyl sulfate</name>
        <dbReference type="ChEBI" id="CHEBI:58339"/>
    </ligand>
</feature>
<dbReference type="AlphaFoldDB" id="G3SMV9"/>
<dbReference type="PANTHER" id="PTHR10605:SF62">
    <property type="entry name" value="HEPARAN SULFATE GLUCOSAMINE 3-O-SULFOTRANSFERASE 6"/>
    <property type="match status" value="1"/>
</dbReference>
<organism evidence="8 9">
    <name type="scientific">Loxodonta africana</name>
    <name type="common">African elephant</name>
    <dbReference type="NCBI Taxonomy" id="9785"/>
    <lineage>
        <taxon>Eukaryota</taxon>
        <taxon>Metazoa</taxon>
        <taxon>Chordata</taxon>
        <taxon>Craniata</taxon>
        <taxon>Vertebrata</taxon>
        <taxon>Euteleostomi</taxon>
        <taxon>Mammalia</taxon>
        <taxon>Eutheria</taxon>
        <taxon>Afrotheria</taxon>
        <taxon>Proboscidea</taxon>
        <taxon>Elephantidae</taxon>
        <taxon>Loxodonta</taxon>
    </lineage>
</organism>
<reference evidence="8" key="2">
    <citation type="submission" date="2025-08" db="UniProtKB">
        <authorList>
            <consortium name="Ensembl"/>
        </authorList>
    </citation>
    <scope>IDENTIFICATION</scope>
    <source>
        <strain evidence="8">Isolate ISIS603380</strain>
    </source>
</reference>
<name>G3SMV9_LOXAF</name>
<evidence type="ECO:0000256" key="2">
    <source>
        <dbReference type="ARBA" id="ARBA00023180"/>
    </source>
</evidence>
<gene>
    <name evidence="8" type="primary">HS3ST6</name>
</gene>
<evidence type="ECO:0000256" key="5">
    <source>
        <dbReference type="PIRSR" id="PIRSR637359-3"/>
    </source>
</evidence>
<comment type="similarity">
    <text evidence="6">Belongs to the sulfotransferase 1 family.</text>
</comment>
<feature type="binding site" evidence="4">
    <location>
        <begin position="41"/>
        <end position="45"/>
    </location>
    <ligand>
        <name>3'-phosphoadenylyl sulfate</name>
        <dbReference type="ChEBI" id="CHEBI:58339"/>
    </ligand>
</feature>
<dbReference type="GO" id="GO:0015012">
    <property type="term" value="P:heparan sulfate proteoglycan biosynthetic process"/>
    <property type="evidence" value="ECO:0007669"/>
    <property type="project" value="Ensembl"/>
</dbReference>
<reference evidence="8 9" key="1">
    <citation type="submission" date="2009-06" db="EMBL/GenBank/DDBJ databases">
        <title>The Genome Sequence of Loxodonta africana (African elephant).</title>
        <authorList>
            <person name="Di Palma F."/>
            <person name="Heiman D."/>
            <person name="Young S."/>
            <person name="Johnson J."/>
            <person name="Lander E.S."/>
            <person name="Lindblad-Toh K."/>
        </authorList>
    </citation>
    <scope>NUCLEOTIDE SEQUENCE [LARGE SCALE GENOMIC DNA]</scope>
    <source>
        <strain evidence="8 9">Isolate ISIS603380</strain>
    </source>
</reference>
<evidence type="ECO:0000313" key="8">
    <source>
        <dbReference type="Ensembl" id="ENSLAFP00000000883.2"/>
    </source>
</evidence>
<evidence type="ECO:0000256" key="1">
    <source>
        <dbReference type="ARBA" id="ARBA00022679"/>
    </source>
</evidence>
<dbReference type="Ensembl" id="ENSLAFT00000001051.2">
    <property type="protein sequence ID" value="ENSLAFP00000000883.2"/>
    <property type="gene ID" value="ENSLAFG00000001051.2"/>
</dbReference>
<sequence>PPALAPTPPRPAPPPVYPACDWPAATAVNAFPQALILGVKKGGTRASLEFLRLHPDRALGSEPHFFNRCYERGLAWYRSLMPRTVEGQITMEKAPSYFVTCEAPHCIHGMSPDTKLIVVVRNLVTWAISNYAQALSRMPGLPSFRALAFCHGLGPVDTAWSAMHIGLYAQHLAHWLCYFPLSHFLFVRGKCLVSNPAGKVGRVLGLKRVITDKHFYFNATKGFPCLKKAQGARQPHCLGKSKGQPHPRVPEAVVQRLHDFYRPFNCKFYQMTGHDFGWD</sequence>
<dbReference type="eggNOG" id="KOG3704">
    <property type="taxonomic scope" value="Eukaryota"/>
</dbReference>
<evidence type="ECO:0000256" key="4">
    <source>
        <dbReference type="PIRSR" id="PIRSR637359-2"/>
    </source>
</evidence>
<feature type="active site" description="For sulfotransferase activity" evidence="3">
    <location>
        <position position="41"/>
    </location>
</feature>
<evidence type="ECO:0000313" key="9">
    <source>
        <dbReference type="Proteomes" id="UP000007646"/>
    </source>
</evidence>
<dbReference type="EC" id="2.8.2.-" evidence="6"/>
<dbReference type="SUPFAM" id="SSF52540">
    <property type="entry name" value="P-loop containing nucleoside triphosphate hydrolases"/>
    <property type="match status" value="1"/>
</dbReference>
<reference evidence="8" key="3">
    <citation type="submission" date="2025-09" db="UniProtKB">
        <authorList>
            <consortium name="Ensembl"/>
        </authorList>
    </citation>
    <scope>IDENTIFICATION</scope>
    <source>
        <strain evidence="8">Isolate ISIS603380</strain>
    </source>
</reference>
<keyword evidence="9" id="KW-1185">Reference proteome</keyword>
<accession>G3SMV9</accession>
<dbReference type="GO" id="GO:0001835">
    <property type="term" value="P:blastocyst hatching"/>
    <property type="evidence" value="ECO:0007669"/>
    <property type="project" value="Ensembl"/>
</dbReference>
<dbReference type="FunCoup" id="G3SMV9">
    <property type="interactions" value="3"/>
</dbReference>
<feature type="domain" description="Sulfotransferase" evidence="7">
    <location>
        <begin position="32"/>
        <end position="262"/>
    </location>
</feature>
<evidence type="ECO:0000259" key="7">
    <source>
        <dbReference type="Pfam" id="PF00685"/>
    </source>
</evidence>
<dbReference type="GeneTree" id="ENSGT00940000154768"/>
<dbReference type="InterPro" id="IPR000863">
    <property type="entry name" value="Sulfotransferase_dom"/>
</dbReference>
<dbReference type="OMA" id="AQHLDHW"/>
<dbReference type="PANTHER" id="PTHR10605">
    <property type="entry name" value="HEPARAN SULFATE SULFOTRANSFERASE"/>
    <property type="match status" value="1"/>
</dbReference>
<dbReference type="Proteomes" id="UP000007646">
    <property type="component" value="Unassembled WGS sequence"/>
</dbReference>
<dbReference type="Pfam" id="PF00685">
    <property type="entry name" value="Sulfotransfer_1"/>
    <property type="match status" value="1"/>
</dbReference>
<dbReference type="InParanoid" id="G3SMV9"/>